<proteinExistence type="predicted"/>
<dbReference type="InterPro" id="IPR013783">
    <property type="entry name" value="Ig-like_fold"/>
</dbReference>
<protein>
    <recommendedName>
        <fullName evidence="1">DUF11 domain-containing protein</fullName>
    </recommendedName>
</protein>
<dbReference type="Gene3D" id="2.60.40.10">
    <property type="entry name" value="Immunoglobulins"/>
    <property type="match status" value="1"/>
</dbReference>
<dbReference type="Gene3D" id="2.160.20.10">
    <property type="entry name" value="Single-stranded right-handed beta-helix, Pectin lyase-like"/>
    <property type="match status" value="1"/>
</dbReference>
<accession>A0A1V6N3P5</accession>
<dbReference type="SUPFAM" id="SSF51126">
    <property type="entry name" value="Pectin lyase-like"/>
    <property type="match status" value="1"/>
</dbReference>
<comment type="caution">
    <text evidence="2">The sequence shown here is derived from an EMBL/GenBank/DDBJ whole genome shotgun (WGS) entry which is preliminary data.</text>
</comment>
<gene>
    <name evidence="2" type="ORF">MBBAR_4c00200</name>
</gene>
<dbReference type="EMBL" id="JXMW01000004">
    <property type="protein sequence ID" value="OQD59295.1"/>
    <property type="molecule type" value="Genomic_DNA"/>
</dbReference>
<evidence type="ECO:0000313" key="2">
    <source>
        <dbReference type="EMBL" id="OQD59295.1"/>
    </source>
</evidence>
<keyword evidence="3" id="KW-1185">Reference proteome</keyword>
<dbReference type="AlphaFoldDB" id="A0A1V6N3P5"/>
<dbReference type="Gene3D" id="2.60.40.1170">
    <property type="entry name" value="Mu homology domain, subdomain B"/>
    <property type="match status" value="1"/>
</dbReference>
<name>A0A1V6N3P5_METAZ</name>
<dbReference type="InterPro" id="IPR006626">
    <property type="entry name" value="PbH1"/>
</dbReference>
<sequence>MKNKIIFITIIFLIIVISFTGSVFSKEIVINETNYHDYFDDEGRIQDLTDGIKENDTLKLSNLDKKTIIIDKRLVIDRENSKSVFSNGYIKLIQGSDGSVIKNLNIRGVYDPFKNSPESVLTIENSENNIIQKIFFNITSSLGTLSSVNCINIKGYSENNKILDNLIYFNSLSESLYSYGISLSSNYIKNTLISGNTINMRCKNYVAGISSAAENTTIEKNNISLYSNLMYGIYIEGSSAIYTKILNNNIVANGEIFYLIESWMGSNTTISNNVLTGIGKGGFAYAAKFSKYDIITSNIITVKGTDVSNIDFSNNDEMKGHGGIYYAGNSGYATITNNKIISYYKKGGDYAIKSISSLDGATYTIIDNYLYSNNGLKIGNSALSMDKVGNYLNNGPQSVIISINNFKGFYGKFTKLTAILKDSQGKAISGKIIKFYVNNKFIGQAITNGVGLATFNYKVMGAGNLTVGATFEGDNSYVNSSKISKLTVPNYSVLKIKNTKSVKKRIVTFKTNLANLGPSKSSFKVTYKLSKGFTYKKPKVSVGNVKFNKKTRILTWIVKNLKVHKTKSATLTMKLKAKKGKYTLKPIVKNDNSLKVSSNNLLKSFSVK</sequence>
<evidence type="ECO:0000313" key="3">
    <source>
        <dbReference type="Proteomes" id="UP000191661"/>
    </source>
</evidence>
<dbReference type="OrthoDB" id="375788at2157"/>
<dbReference type="Proteomes" id="UP000191661">
    <property type="component" value="Unassembled WGS sequence"/>
</dbReference>
<organism evidence="2 3">
    <name type="scientific">Methanobrevibacter arboriphilus JCM 13429 = DSM 1125</name>
    <dbReference type="NCBI Taxonomy" id="1300164"/>
    <lineage>
        <taxon>Archaea</taxon>
        <taxon>Methanobacteriati</taxon>
        <taxon>Methanobacteriota</taxon>
        <taxon>Methanomada group</taxon>
        <taxon>Methanobacteria</taxon>
        <taxon>Methanobacteriales</taxon>
        <taxon>Methanobacteriaceae</taxon>
        <taxon>Methanobrevibacter</taxon>
    </lineage>
</organism>
<feature type="domain" description="DUF11" evidence="1">
    <location>
        <begin position="497"/>
        <end position="600"/>
    </location>
</feature>
<dbReference type="InterPro" id="IPR001434">
    <property type="entry name" value="OmcB-like_DUF11"/>
</dbReference>
<dbReference type="SUPFAM" id="SSF49373">
    <property type="entry name" value="Invasin/intimin cell-adhesion fragments"/>
    <property type="match status" value="1"/>
</dbReference>
<evidence type="ECO:0000259" key="1">
    <source>
        <dbReference type="Pfam" id="PF01345"/>
    </source>
</evidence>
<dbReference type="SMART" id="SM00710">
    <property type="entry name" value="PbH1"/>
    <property type="match status" value="7"/>
</dbReference>
<dbReference type="InterPro" id="IPR008964">
    <property type="entry name" value="Invasin/intimin_cell_adhesion"/>
</dbReference>
<dbReference type="Pfam" id="PF01345">
    <property type="entry name" value="DUF11"/>
    <property type="match status" value="1"/>
</dbReference>
<dbReference type="InterPro" id="IPR011050">
    <property type="entry name" value="Pectin_lyase_fold/virulence"/>
</dbReference>
<reference evidence="2 3" key="1">
    <citation type="submission" date="2014-12" db="EMBL/GenBank/DDBJ databases">
        <title>Genome sequence of Methanobrevibacter arboriphilicus DH1, DSM1125.</title>
        <authorList>
            <person name="Poehlein A."/>
            <person name="Thauer R.K."/>
            <person name="Seedorf H."/>
            <person name="Daniel R."/>
        </authorList>
    </citation>
    <scope>NUCLEOTIDE SEQUENCE [LARGE SCALE GENOMIC DNA]</scope>
    <source>
        <strain evidence="2 3">DH1</strain>
    </source>
</reference>
<dbReference type="RefSeq" id="WP_080459798.1">
    <property type="nucleotide sequence ID" value="NZ_JXMW01000004.1"/>
</dbReference>
<dbReference type="InterPro" id="IPR012334">
    <property type="entry name" value="Pectin_lyas_fold"/>
</dbReference>